<evidence type="ECO:0000313" key="2">
    <source>
        <dbReference type="EMBL" id="CAH1969798.1"/>
    </source>
</evidence>
<evidence type="ECO:0000256" key="1">
    <source>
        <dbReference type="SAM" id="MobiDB-lite"/>
    </source>
</evidence>
<organism evidence="2 3">
    <name type="scientific">Acanthoscelides obtectus</name>
    <name type="common">Bean weevil</name>
    <name type="synonym">Bruchus obtectus</name>
    <dbReference type="NCBI Taxonomy" id="200917"/>
    <lineage>
        <taxon>Eukaryota</taxon>
        <taxon>Metazoa</taxon>
        <taxon>Ecdysozoa</taxon>
        <taxon>Arthropoda</taxon>
        <taxon>Hexapoda</taxon>
        <taxon>Insecta</taxon>
        <taxon>Pterygota</taxon>
        <taxon>Neoptera</taxon>
        <taxon>Endopterygota</taxon>
        <taxon>Coleoptera</taxon>
        <taxon>Polyphaga</taxon>
        <taxon>Cucujiformia</taxon>
        <taxon>Chrysomeloidea</taxon>
        <taxon>Chrysomelidae</taxon>
        <taxon>Bruchinae</taxon>
        <taxon>Bruchini</taxon>
        <taxon>Acanthoscelides</taxon>
    </lineage>
</organism>
<comment type="caution">
    <text evidence="2">The sequence shown here is derived from an EMBL/GenBank/DDBJ whole genome shotgun (WGS) entry which is preliminary data.</text>
</comment>
<proteinExistence type="predicted"/>
<protein>
    <submittedName>
        <fullName evidence="2">Uncharacterized protein</fullName>
    </submittedName>
</protein>
<accession>A0A9P0P4E4</accession>
<dbReference type="Proteomes" id="UP001152888">
    <property type="component" value="Unassembled WGS sequence"/>
</dbReference>
<gene>
    <name evidence="2" type="ORF">ACAOBT_LOCUS8566</name>
</gene>
<keyword evidence="3" id="KW-1185">Reference proteome</keyword>
<feature type="region of interest" description="Disordered" evidence="1">
    <location>
        <begin position="32"/>
        <end position="69"/>
    </location>
</feature>
<name>A0A9P0P4E4_ACAOB</name>
<sequence>MPPPPTGVGGTTTSDSFSGNVAVFDLTFGEDNMELTSGTESHNEDNRLQKPQSSNSTHTEGNPLPRFFNLQSDKYSSDVYIYMEKLNKEKIGRLHPNFIGHLLHKN</sequence>
<evidence type="ECO:0000313" key="3">
    <source>
        <dbReference type="Proteomes" id="UP001152888"/>
    </source>
</evidence>
<dbReference type="EMBL" id="CAKOFQ010006766">
    <property type="protein sequence ID" value="CAH1969798.1"/>
    <property type="molecule type" value="Genomic_DNA"/>
</dbReference>
<feature type="compositionally biased region" description="Polar residues" evidence="1">
    <location>
        <begin position="49"/>
        <end position="60"/>
    </location>
</feature>
<reference evidence="2" key="1">
    <citation type="submission" date="2022-03" db="EMBL/GenBank/DDBJ databases">
        <authorList>
            <person name="Sayadi A."/>
        </authorList>
    </citation>
    <scope>NUCLEOTIDE SEQUENCE</scope>
</reference>
<dbReference type="AlphaFoldDB" id="A0A9P0P4E4"/>